<evidence type="ECO:0000256" key="2">
    <source>
        <dbReference type="ARBA" id="ARBA00022737"/>
    </source>
</evidence>
<feature type="domain" description="EF-hand" evidence="5">
    <location>
        <begin position="135"/>
        <end position="170"/>
    </location>
</feature>
<evidence type="ECO:0000256" key="4">
    <source>
        <dbReference type="SAM" id="MobiDB-lite"/>
    </source>
</evidence>
<dbReference type="InterPro" id="IPR039647">
    <property type="entry name" value="EF_hand_pair_protein_CML-like"/>
</dbReference>
<keyword evidence="3" id="KW-0106">Calcium</keyword>
<dbReference type="PROSITE" id="PS00018">
    <property type="entry name" value="EF_HAND_1"/>
    <property type="match status" value="3"/>
</dbReference>
<dbReference type="Gene3D" id="1.10.238.10">
    <property type="entry name" value="EF-hand"/>
    <property type="match status" value="2"/>
</dbReference>
<feature type="domain" description="EF-hand" evidence="5">
    <location>
        <begin position="63"/>
        <end position="98"/>
    </location>
</feature>
<dbReference type="PROSITE" id="PS50222">
    <property type="entry name" value="EF_HAND_2"/>
    <property type="match status" value="4"/>
</dbReference>
<accession>A0AAD3SQS0</accession>
<organism evidence="6 7">
    <name type="scientific">Nepenthes gracilis</name>
    <name type="common">Slender pitcher plant</name>
    <dbReference type="NCBI Taxonomy" id="150966"/>
    <lineage>
        <taxon>Eukaryota</taxon>
        <taxon>Viridiplantae</taxon>
        <taxon>Streptophyta</taxon>
        <taxon>Embryophyta</taxon>
        <taxon>Tracheophyta</taxon>
        <taxon>Spermatophyta</taxon>
        <taxon>Magnoliopsida</taxon>
        <taxon>eudicotyledons</taxon>
        <taxon>Gunneridae</taxon>
        <taxon>Pentapetalae</taxon>
        <taxon>Caryophyllales</taxon>
        <taxon>Nepenthaceae</taxon>
        <taxon>Nepenthes</taxon>
    </lineage>
</organism>
<gene>
    <name evidence="6" type="ORF">Nepgr_016618</name>
</gene>
<dbReference type="Proteomes" id="UP001279734">
    <property type="component" value="Unassembled WGS sequence"/>
</dbReference>
<evidence type="ECO:0000313" key="6">
    <source>
        <dbReference type="EMBL" id="GMH14777.1"/>
    </source>
</evidence>
<dbReference type="InterPro" id="IPR011992">
    <property type="entry name" value="EF-hand-dom_pair"/>
</dbReference>
<comment type="caution">
    <text evidence="6">The sequence shown here is derived from an EMBL/GenBank/DDBJ whole genome shotgun (WGS) entry which is preliminary data.</text>
</comment>
<dbReference type="GO" id="GO:0005509">
    <property type="term" value="F:calcium ion binding"/>
    <property type="evidence" value="ECO:0007669"/>
    <property type="project" value="InterPro"/>
</dbReference>
<dbReference type="Pfam" id="PF13499">
    <property type="entry name" value="EF-hand_7"/>
    <property type="match status" value="2"/>
</dbReference>
<keyword evidence="1" id="KW-0479">Metal-binding</keyword>
<protein>
    <recommendedName>
        <fullName evidence="5">EF-hand domain-containing protein</fullName>
    </recommendedName>
</protein>
<feature type="domain" description="EF-hand" evidence="5">
    <location>
        <begin position="171"/>
        <end position="206"/>
    </location>
</feature>
<feature type="region of interest" description="Disordered" evidence="4">
    <location>
        <begin position="1"/>
        <end position="66"/>
    </location>
</feature>
<feature type="compositionally biased region" description="Low complexity" evidence="4">
    <location>
        <begin position="45"/>
        <end position="59"/>
    </location>
</feature>
<dbReference type="SMART" id="SM00054">
    <property type="entry name" value="EFh"/>
    <property type="match status" value="4"/>
</dbReference>
<evidence type="ECO:0000259" key="5">
    <source>
        <dbReference type="PROSITE" id="PS50222"/>
    </source>
</evidence>
<name>A0AAD3SQS0_NEPGR</name>
<reference evidence="6" key="1">
    <citation type="submission" date="2023-05" db="EMBL/GenBank/DDBJ databases">
        <title>Nepenthes gracilis genome sequencing.</title>
        <authorList>
            <person name="Fukushima K."/>
        </authorList>
    </citation>
    <scope>NUCLEOTIDE SEQUENCE</scope>
    <source>
        <strain evidence="6">SING2019-196</strain>
    </source>
</reference>
<dbReference type="FunFam" id="1.10.238.10:FF:000003">
    <property type="entry name" value="Calmodulin A"/>
    <property type="match status" value="1"/>
</dbReference>
<evidence type="ECO:0000313" key="7">
    <source>
        <dbReference type="Proteomes" id="UP001279734"/>
    </source>
</evidence>
<dbReference type="PANTHER" id="PTHR10891">
    <property type="entry name" value="EF-HAND CALCIUM-BINDING DOMAIN CONTAINING PROTEIN"/>
    <property type="match status" value="1"/>
</dbReference>
<keyword evidence="7" id="KW-1185">Reference proteome</keyword>
<dbReference type="AlphaFoldDB" id="A0AAD3SQS0"/>
<dbReference type="InterPro" id="IPR018247">
    <property type="entry name" value="EF_Hand_1_Ca_BS"/>
</dbReference>
<evidence type="ECO:0000256" key="3">
    <source>
        <dbReference type="ARBA" id="ARBA00022837"/>
    </source>
</evidence>
<dbReference type="SUPFAM" id="SSF47473">
    <property type="entry name" value="EF-hand"/>
    <property type="match status" value="1"/>
</dbReference>
<keyword evidence="2" id="KW-0677">Repeat</keyword>
<dbReference type="CDD" id="cd00051">
    <property type="entry name" value="EFh"/>
    <property type="match status" value="1"/>
</dbReference>
<proteinExistence type="predicted"/>
<dbReference type="InterPro" id="IPR002048">
    <property type="entry name" value="EF_hand_dom"/>
</dbReference>
<dbReference type="EMBL" id="BSYO01000014">
    <property type="protein sequence ID" value="GMH14777.1"/>
    <property type="molecule type" value="Genomic_DNA"/>
</dbReference>
<evidence type="ECO:0000256" key="1">
    <source>
        <dbReference type="ARBA" id="ARBA00022723"/>
    </source>
</evidence>
<sequence length="208" mass="23090">MIARPDIMSRRMKMSKPSFFSFHRETSRNSIHKPPSPPPPPPRLSSNKGSTGNSSSNPPTFQPSKSEMKAVFDRYDANGDGKISREEYKAVLRAVRRGNVSEREVAKAFEVADTDGDGFIDFNEFMEVHRACGGVKVSEVQSAFHVFDLDGDGKISAAELREVMRRIGESSSLEACQKMVRGADRDGDGFIDMDEFTAMMTRGMNLVV</sequence>
<feature type="domain" description="EF-hand" evidence="5">
    <location>
        <begin position="100"/>
        <end position="134"/>
    </location>
</feature>
<feature type="compositionally biased region" description="Pro residues" evidence="4">
    <location>
        <begin position="34"/>
        <end position="43"/>
    </location>
</feature>